<accession>A0A5A7R7D9</accession>
<evidence type="ECO:0000313" key="2">
    <source>
        <dbReference type="EMBL" id="GER53352.1"/>
    </source>
</evidence>
<evidence type="ECO:0000256" key="1">
    <source>
        <dbReference type="SAM" id="MobiDB-lite"/>
    </source>
</evidence>
<feature type="region of interest" description="Disordered" evidence="1">
    <location>
        <begin position="123"/>
        <end position="146"/>
    </location>
</feature>
<dbReference type="GO" id="GO:0032259">
    <property type="term" value="P:methylation"/>
    <property type="evidence" value="ECO:0007669"/>
    <property type="project" value="UniProtKB-KW"/>
</dbReference>
<evidence type="ECO:0000313" key="3">
    <source>
        <dbReference type="Proteomes" id="UP000325081"/>
    </source>
</evidence>
<keyword evidence="2" id="KW-0489">Methyltransferase</keyword>
<name>A0A5A7R7D9_STRAF</name>
<gene>
    <name evidence="2" type="ORF">STAS_30864</name>
</gene>
<comment type="caution">
    <text evidence="2">The sequence shown here is derived from an EMBL/GenBank/DDBJ whole genome shotgun (WGS) entry which is preliminary data.</text>
</comment>
<sequence>MMEKGDPYIPDCKFGADKFGIALPVPSNAINSFRLLCESSATQVQVFLTIFLDSDMNDPNVWNAIVSIRAMQDILQPKRTYENLSGDIYDVASESGEAKPVIALMDIVQKLKFMASPSCAEIGPETTPCPPRVSTQNASDASVQTD</sequence>
<proteinExistence type="predicted"/>
<keyword evidence="3" id="KW-1185">Reference proteome</keyword>
<reference evidence="3" key="1">
    <citation type="journal article" date="2019" name="Curr. Biol.">
        <title>Genome Sequence of Striga asiatica Provides Insight into the Evolution of Plant Parasitism.</title>
        <authorList>
            <person name="Yoshida S."/>
            <person name="Kim S."/>
            <person name="Wafula E.K."/>
            <person name="Tanskanen J."/>
            <person name="Kim Y.M."/>
            <person name="Honaas L."/>
            <person name="Yang Z."/>
            <person name="Spallek T."/>
            <person name="Conn C.E."/>
            <person name="Ichihashi Y."/>
            <person name="Cheong K."/>
            <person name="Cui S."/>
            <person name="Der J.P."/>
            <person name="Gundlach H."/>
            <person name="Jiao Y."/>
            <person name="Hori C."/>
            <person name="Ishida J.K."/>
            <person name="Kasahara H."/>
            <person name="Kiba T."/>
            <person name="Kim M.S."/>
            <person name="Koo N."/>
            <person name="Laohavisit A."/>
            <person name="Lee Y.H."/>
            <person name="Lumba S."/>
            <person name="McCourt P."/>
            <person name="Mortimer J.C."/>
            <person name="Mutuku J.M."/>
            <person name="Nomura T."/>
            <person name="Sasaki-Sekimoto Y."/>
            <person name="Seto Y."/>
            <person name="Wang Y."/>
            <person name="Wakatake T."/>
            <person name="Sakakibara H."/>
            <person name="Demura T."/>
            <person name="Yamaguchi S."/>
            <person name="Yoneyama K."/>
            <person name="Manabe R.I."/>
            <person name="Nelson D.C."/>
            <person name="Schulman A.H."/>
            <person name="Timko M.P."/>
            <person name="dePamphilis C.W."/>
            <person name="Choi D."/>
            <person name="Shirasu K."/>
        </authorList>
    </citation>
    <scope>NUCLEOTIDE SEQUENCE [LARGE SCALE GENOMIC DNA]</scope>
    <source>
        <strain evidence="3">cv. UVA1</strain>
    </source>
</reference>
<dbReference type="EMBL" id="BKCP01010515">
    <property type="protein sequence ID" value="GER53352.1"/>
    <property type="molecule type" value="Genomic_DNA"/>
</dbReference>
<protein>
    <submittedName>
        <fullName evidence="2">RNA methyltransferase</fullName>
    </submittedName>
</protein>
<dbReference type="GO" id="GO:0008168">
    <property type="term" value="F:methyltransferase activity"/>
    <property type="evidence" value="ECO:0007669"/>
    <property type="project" value="UniProtKB-KW"/>
</dbReference>
<keyword evidence="2" id="KW-0808">Transferase</keyword>
<dbReference type="Proteomes" id="UP000325081">
    <property type="component" value="Unassembled WGS sequence"/>
</dbReference>
<feature type="compositionally biased region" description="Polar residues" evidence="1">
    <location>
        <begin position="133"/>
        <end position="146"/>
    </location>
</feature>
<organism evidence="2 3">
    <name type="scientific">Striga asiatica</name>
    <name type="common">Asiatic witchweed</name>
    <name type="synonym">Buchnera asiatica</name>
    <dbReference type="NCBI Taxonomy" id="4170"/>
    <lineage>
        <taxon>Eukaryota</taxon>
        <taxon>Viridiplantae</taxon>
        <taxon>Streptophyta</taxon>
        <taxon>Embryophyta</taxon>
        <taxon>Tracheophyta</taxon>
        <taxon>Spermatophyta</taxon>
        <taxon>Magnoliopsida</taxon>
        <taxon>eudicotyledons</taxon>
        <taxon>Gunneridae</taxon>
        <taxon>Pentapetalae</taxon>
        <taxon>asterids</taxon>
        <taxon>lamiids</taxon>
        <taxon>Lamiales</taxon>
        <taxon>Orobanchaceae</taxon>
        <taxon>Buchnereae</taxon>
        <taxon>Striga</taxon>
    </lineage>
</organism>
<dbReference type="AlphaFoldDB" id="A0A5A7R7D9"/>